<feature type="coiled-coil region" evidence="1">
    <location>
        <begin position="34"/>
        <end position="61"/>
    </location>
</feature>
<keyword evidence="2" id="KW-0812">Transmembrane</keyword>
<proteinExistence type="predicted"/>
<gene>
    <name evidence="3" type="ORF">AB3X52_13680</name>
</gene>
<evidence type="ECO:0008006" key="5">
    <source>
        <dbReference type="Google" id="ProtNLM"/>
    </source>
</evidence>
<dbReference type="Proteomes" id="UP001556631">
    <property type="component" value="Unassembled WGS sequence"/>
</dbReference>
<feature type="transmembrane region" description="Helical" evidence="2">
    <location>
        <begin position="12"/>
        <end position="31"/>
    </location>
</feature>
<organism evidence="3 4">
    <name type="scientific">Nocardioides eburneus</name>
    <dbReference type="NCBI Taxonomy" id="3231482"/>
    <lineage>
        <taxon>Bacteria</taxon>
        <taxon>Bacillati</taxon>
        <taxon>Actinomycetota</taxon>
        <taxon>Actinomycetes</taxon>
        <taxon>Propionibacteriales</taxon>
        <taxon>Nocardioidaceae</taxon>
        <taxon>Nocardioides</taxon>
    </lineage>
</organism>
<keyword evidence="2" id="KW-0472">Membrane</keyword>
<sequence>MTTEWSVPAWAAALTVGVLVLLLLVAVLVALRSRARARRRVAAAESATVELRERLDALEARVATTASGRTAAGRGVVRTEQEFVITSLGEERAEASGPVSALSAPAFADAVLRDTVVHAAALVHGVRRALSPEVRNRIRFEMKRELKRTRKERKTEVREALREYRAKHRADVPDLDGVA</sequence>
<accession>A0ABV3T1Y2</accession>
<reference evidence="3 4" key="1">
    <citation type="submission" date="2024-07" db="EMBL/GenBank/DDBJ databases">
        <authorList>
            <person name="Lee S."/>
            <person name="Kang M."/>
        </authorList>
    </citation>
    <scope>NUCLEOTIDE SEQUENCE [LARGE SCALE GENOMIC DNA]</scope>
    <source>
        <strain evidence="3 4">DS6</strain>
    </source>
</reference>
<protein>
    <recommendedName>
        <fullName evidence="5">DUF4446 family protein</fullName>
    </recommendedName>
</protein>
<comment type="caution">
    <text evidence="3">The sequence shown here is derived from an EMBL/GenBank/DDBJ whole genome shotgun (WGS) entry which is preliminary data.</text>
</comment>
<evidence type="ECO:0000313" key="4">
    <source>
        <dbReference type="Proteomes" id="UP001556631"/>
    </source>
</evidence>
<evidence type="ECO:0000256" key="2">
    <source>
        <dbReference type="SAM" id="Phobius"/>
    </source>
</evidence>
<keyword evidence="2" id="KW-1133">Transmembrane helix</keyword>
<dbReference type="RefSeq" id="WP_367994644.1">
    <property type="nucleotide sequence ID" value="NZ_JBFPJR010000024.1"/>
</dbReference>
<name>A0ABV3T1Y2_9ACTN</name>
<evidence type="ECO:0000313" key="3">
    <source>
        <dbReference type="EMBL" id="MEX0428674.1"/>
    </source>
</evidence>
<dbReference type="EMBL" id="JBFPJR010000024">
    <property type="protein sequence ID" value="MEX0428674.1"/>
    <property type="molecule type" value="Genomic_DNA"/>
</dbReference>
<keyword evidence="1" id="KW-0175">Coiled coil</keyword>
<keyword evidence="4" id="KW-1185">Reference proteome</keyword>
<evidence type="ECO:0000256" key="1">
    <source>
        <dbReference type="SAM" id="Coils"/>
    </source>
</evidence>